<evidence type="ECO:0000313" key="3">
    <source>
        <dbReference type="Proteomes" id="UP000467840"/>
    </source>
</evidence>
<accession>A0A6A6LNI8</accession>
<feature type="transmembrane region" description="Helical" evidence="1">
    <location>
        <begin position="12"/>
        <end position="30"/>
    </location>
</feature>
<evidence type="ECO:0000313" key="2">
    <source>
        <dbReference type="EMBL" id="KAF2301636.1"/>
    </source>
</evidence>
<comment type="caution">
    <text evidence="2">The sequence shown here is derived from an EMBL/GenBank/DDBJ whole genome shotgun (WGS) entry which is preliminary data.</text>
</comment>
<dbReference type="AlphaFoldDB" id="A0A6A6LNI8"/>
<proteinExistence type="predicted"/>
<sequence>MIRWWISALQLTELFVSVVVHVVYGLYIFSSAVAGDLSQTLNQWFCKPNMNIVVKEEEPRGTSKTTTNGDSLPPIVLVHGIFGFGKGDLGGLSYFAGAEKDDKVLVPDLGSLTSIYDRLARHYPEWDEDHPIHFVGHSAGAQVVRVLQQMLADKAFKGYENTSENWVLSLTSLSGAFNGTTRTYFDGMQPEDGRTMKPICLLQILRLGVIIYDWLDIRMLKDY</sequence>
<protein>
    <recommendedName>
        <fullName evidence="4">DUF676 domain-containing protein</fullName>
    </recommendedName>
</protein>
<keyword evidence="1" id="KW-0812">Transmembrane</keyword>
<keyword evidence="3" id="KW-1185">Reference proteome</keyword>
<dbReference type="SUPFAM" id="SSF53474">
    <property type="entry name" value="alpha/beta-Hydrolases"/>
    <property type="match status" value="1"/>
</dbReference>
<evidence type="ECO:0000256" key="1">
    <source>
        <dbReference type="SAM" id="Phobius"/>
    </source>
</evidence>
<dbReference type="EMBL" id="JAAGAX010000010">
    <property type="protein sequence ID" value="KAF2301636.1"/>
    <property type="molecule type" value="Genomic_DNA"/>
</dbReference>
<dbReference type="PANTHER" id="PTHR34043:SF3">
    <property type="entry name" value="ALPHA_BETA-HYDROLASES SUPERFAMILY PROTEIN"/>
    <property type="match status" value="1"/>
</dbReference>
<dbReference type="Proteomes" id="UP000467840">
    <property type="component" value="Chromosome 4"/>
</dbReference>
<organism evidence="2 3">
    <name type="scientific">Hevea brasiliensis</name>
    <name type="common">Para rubber tree</name>
    <name type="synonym">Siphonia brasiliensis</name>
    <dbReference type="NCBI Taxonomy" id="3981"/>
    <lineage>
        <taxon>Eukaryota</taxon>
        <taxon>Viridiplantae</taxon>
        <taxon>Streptophyta</taxon>
        <taxon>Embryophyta</taxon>
        <taxon>Tracheophyta</taxon>
        <taxon>Spermatophyta</taxon>
        <taxon>Magnoliopsida</taxon>
        <taxon>eudicotyledons</taxon>
        <taxon>Gunneridae</taxon>
        <taxon>Pentapetalae</taxon>
        <taxon>rosids</taxon>
        <taxon>fabids</taxon>
        <taxon>Malpighiales</taxon>
        <taxon>Euphorbiaceae</taxon>
        <taxon>Crotonoideae</taxon>
        <taxon>Micrandreae</taxon>
        <taxon>Hevea</taxon>
    </lineage>
</organism>
<evidence type="ECO:0008006" key="4">
    <source>
        <dbReference type="Google" id="ProtNLM"/>
    </source>
</evidence>
<gene>
    <name evidence="2" type="ORF">GH714_028439</name>
</gene>
<reference evidence="2 3" key="1">
    <citation type="journal article" date="2020" name="Mol. Plant">
        <title>The Chromosome-Based Rubber Tree Genome Provides New Insights into Spurge Genome Evolution and Rubber Biosynthesis.</title>
        <authorList>
            <person name="Liu J."/>
            <person name="Shi C."/>
            <person name="Shi C.C."/>
            <person name="Li W."/>
            <person name="Zhang Q.J."/>
            <person name="Zhang Y."/>
            <person name="Li K."/>
            <person name="Lu H.F."/>
            <person name="Shi C."/>
            <person name="Zhu S.T."/>
            <person name="Xiao Z.Y."/>
            <person name="Nan H."/>
            <person name="Yue Y."/>
            <person name="Zhu X.G."/>
            <person name="Wu Y."/>
            <person name="Hong X.N."/>
            <person name="Fan G.Y."/>
            <person name="Tong Y."/>
            <person name="Zhang D."/>
            <person name="Mao C.L."/>
            <person name="Liu Y.L."/>
            <person name="Hao S.J."/>
            <person name="Liu W.Q."/>
            <person name="Lv M.Q."/>
            <person name="Zhang H.B."/>
            <person name="Liu Y."/>
            <person name="Hu-Tang G.R."/>
            <person name="Wang J.P."/>
            <person name="Wang J.H."/>
            <person name="Sun Y.H."/>
            <person name="Ni S.B."/>
            <person name="Chen W.B."/>
            <person name="Zhang X.C."/>
            <person name="Jiao Y.N."/>
            <person name="Eichler E.E."/>
            <person name="Li G.H."/>
            <person name="Liu X."/>
            <person name="Gao L.Z."/>
        </authorList>
    </citation>
    <scope>NUCLEOTIDE SEQUENCE [LARGE SCALE GENOMIC DNA]</scope>
    <source>
        <strain evidence="3">cv. GT1</strain>
        <tissue evidence="2">Leaf</tissue>
    </source>
</reference>
<name>A0A6A6LNI8_HEVBR</name>
<keyword evidence="1" id="KW-1133">Transmembrane helix</keyword>
<dbReference type="InterPro" id="IPR029058">
    <property type="entry name" value="AB_hydrolase_fold"/>
</dbReference>
<dbReference type="Gene3D" id="3.40.50.1820">
    <property type="entry name" value="alpha/beta hydrolase"/>
    <property type="match status" value="1"/>
</dbReference>
<keyword evidence="1" id="KW-0472">Membrane</keyword>
<dbReference type="PANTHER" id="PTHR34043">
    <property type="entry name" value="ALPHA/BETA-HYDROLASES SUPERFAMILY PROTEIN"/>
    <property type="match status" value="1"/>
</dbReference>